<feature type="active site" evidence="5">
    <location>
        <position position="304"/>
    </location>
</feature>
<keyword evidence="8" id="KW-1185">Reference proteome</keyword>
<keyword evidence="2 4" id="KW-0378">Hydrolase</keyword>
<feature type="active site" evidence="5">
    <location>
        <position position="325"/>
    </location>
</feature>
<dbReference type="AlphaFoldDB" id="A0A1I5XDI7"/>
<evidence type="ECO:0000256" key="4">
    <source>
        <dbReference type="PIRNR" id="PIRNR005700"/>
    </source>
</evidence>
<dbReference type="GO" id="GO:0005737">
    <property type="term" value="C:cytoplasm"/>
    <property type="evidence" value="ECO:0007669"/>
    <property type="project" value="TreeGrafter"/>
</dbReference>
<dbReference type="InterPro" id="IPR038765">
    <property type="entry name" value="Papain-like_cys_pep_sf"/>
</dbReference>
<dbReference type="Proteomes" id="UP000199031">
    <property type="component" value="Unassembled WGS sequence"/>
</dbReference>
<dbReference type="GO" id="GO:0006508">
    <property type="term" value="P:proteolysis"/>
    <property type="evidence" value="ECO:0007669"/>
    <property type="project" value="UniProtKB-KW"/>
</dbReference>
<dbReference type="PIRSF" id="PIRSF005700">
    <property type="entry name" value="PepC"/>
    <property type="match status" value="1"/>
</dbReference>
<dbReference type="PANTHER" id="PTHR10363">
    <property type="entry name" value="BLEOMYCIN HYDROLASE"/>
    <property type="match status" value="1"/>
</dbReference>
<feature type="chain" id="PRO_5011465034" description="Aminopeptidase" evidence="6">
    <location>
        <begin position="20"/>
        <end position="369"/>
    </location>
</feature>
<protein>
    <recommendedName>
        <fullName evidence="4">Aminopeptidase</fullName>
    </recommendedName>
</protein>
<evidence type="ECO:0000256" key="3">
    <source>
        <dbReference type="ARBA" id="ARBA00022807"/>
    </source>
</evidence>
<dbReference type="STRING" id="1465490.SAMN05444277_108111"/>
<dbReference type="SUPFAM" id="SSF54001">
    <property type="entry name" value="Cysteine proteinases"/>
    <property type="match status" value="1"/>
</dbReference>
<dbReference type="GO" id="GO:0043418">
    <property type="term" value="P:homocysteine catabolic process"/>
    <property type="evidence" value="ECO:0007669"/>
    <property type="project" value="TreeGrafter"/>
</dbReference>
<dbReference type="GO" id="GO:0009636">
    <property type="term" value="P:response to toxic substance"/>
    <property type="evidence" value="ECO:0007669"/>
    <property type="project" value="TreeGrafter"/>
</dbReference>
<dbReference type="EMBL" id="FOXQ01000008">
    <property type="protein sequence ID" value="SFQ30011.1"/>
    <property type="molecule type" value="Genomic_DNA"/>
</dbReference>
<dbReference type="PROSITE" id="PS00139">
    <property type="entry name" value="THIOL_PROTEASE_CYS"/>
    <property type="match status" value="1"/>
</dbReference>
<dbReference type="RefSeq" id="WP_090659489.1">
    <property type="nucleotide sequence ID" value="NZ_FOXQ01000008.1"/>
</dbReference>
<dbReference type="PANTHER" id="PTHR10363:SF2">
    <property type="entry name" value="BLEOMYCIN HYDROLASE"/>
    <property type="match status" value="1"/>
</dbReference>
<reference evidence="7 8" key="1">
    <citation type="submission" date="2016-10" db="EMBL/GenBank/DDBJ databases">
        <authorList>
            <person name="de Groot N.N."/>
        </authorList>
    </citation>
    <scope>NUCLEOTIDE SEQUENCE [LARGE SCALE GENOMIC DNA]</scope>
    <source>
        <strain evidence="7 8">DSM 28286</strain>
    </source>
</reference>
<keyword evidence="6" id="KW-0732">Signal</keyword>
<accession>A0A1I5XDI7</accession>
<gene>
    <name evidence="7" type="ORF">SAMN05444277_108111</name>
</gene>
<name>A0A1I5XDI7_9BACT</name>
<dbReference type="Gene3D" id="3.90.70.10">
    <property type="entry name" value="Cysteine proteinases"/>
    <property type="match status" value="1"/>
</dbReference>
<evidence type="ECO:0000313" key="7">
    <source>
        <dbReference type="EMBL" id="SFQ30011.1"/>
    </source>
</evidence>
<dbReference type="GO" id="GO:0070005">
    <property type="term" value="F:cysteine-type aminopeptidase activity"/>
    <property type="evidence" value="ECO:0007669"/>
    <property type="project" value="InterPro"/>
</dbReference>
<proteinExistence type="inferred from homology"/>
<keyword evidence="1 4" id="KW-0645">Protease</keyword>
<evidence type="ECO:0000256" key="5">
    <source>
        <dbReference type="PIRSR" id="PIRSR005700-1"/>
    </source>
</evidence>
<keyword evidence="4" id="KW-0031">Aminopeptidase</keyword>
<dbReference type="OrthoDB" id="9814054at2"/>
<dbReference type="Pfam" id="PF03051">
    <property type="entry name" value="Peptidase_C1_2"/>
    <property type="match status" value="1"/>
</dbReference>
<sequence>MRKIFFAFSFMLAATVVHAQTKQFTVIKNNAATPVKNQGHSGTCWCYSSTAMTESDLLMNKQPELDLSETYTVYNLYIDKAVKYIRRRGNTRFTEGGLGQDMLNAIANFGAMPQEVYPGIGGDTIMAHNYKMAGQLKDYLDSVLAANTDSIPANWKDGFIKILNSYLGQPPAAFDYKGKHFTPASFAAAYITEKPSDFIGLTSFTHHPFYTEFAMEVPDNYNSNAYYNLPLDELINATKEAIKKGYTLTWDADVSNIGFRQKTGIAKWTTNADDAAAFLSFNEPGYTQQIRQDLFDKQITQDDHLMQITGIAKDEHGAEYFIVKNSWGEVGPYKGYIYVSIPYFAINTISVIVNKKALPANELKKLVMN</sequence>
<dbReference type="InterPro" id="IPR000169">
    <property type="entry name" value="Pept_cys_AS"/>
</dbReference>
<keyword evidence="3 4" id="KW-0788">Thiol protease</keyword>
<organism evidence="7 8">
    <name type="scientific">Parafilimonas terrae</name>
    <dbReference type="NCBI Taxonomy" id="1465490"/>
    <lineage>
        <taxon>Bacteria</taxon>
        <taxon>Pseudomonadati</taxon>
        <taxon>Bacteroidota</taxon>
        <taxon>Chitinophagia</taxon>
        <taxon>Chitinophagales</taxon>
        <taxon>Chitinophagaceae</taxon>
        <taxon>Parafilimonas</taxon>
    </lineage>
</organism>
<dbReference type="InterPro" id="IPR004134">
    <property type="entry name" value="Peptidase_C1B"/>
</dbReference>
<evidence type="ECO:0000256" key="2">
    <source>
        <dbReference type="ARBA" id="ARBA00022801"/>
    </source>
</evidence>
<evidence type="ECO:0000313" key="8">
    <source>
        <dbReference type="Proteomes" id="UP000199031"/>
    </source>
</evidence>
<evidence type="ECO:0000256" key="6">
    <source>
        <dbReference type="SAM" id="SignalP"/>
    </source>
</evidence>
<feature type="signal peptide" evidence="6">
    <location>
        <begin position="1"/>
        <end position="19"/>
    </location>
</feature>
<evidence type="ECO:0000256" key="1">
    <source>
        <dbReference type="ARBA" id="ARBA00022670"/>
    </source>
</evidence>
<feature type="active site" evidence="5">
    <location>
        <position position="44"/>
    </location>
</feature>
<comment type="similarity">
    <text evidence="4">Belongs to the peptidase C1 family.</text>
</comment>